<dbReference type="Gene3D" id="3.40.30.10">
    <property type="entry name" value="Glutaredoxin"/>
    <property type="match status" value="1"/>
</dbReference>
<evidence type="ECO:0000256" key="1">
    <source>
        <dbReference type="ARBA" id="ARBA00009686"/>
    </source>
</evidence>
<dbReference type="Pfam" id="PF02114">
    <property type="entry name" value="Phosducin"/>
    <property type="match status" value="1"/>
</dbReference>
<organism evidence="4 5">
    <name type="scientific">Fibroporia radiculosa</name>
    <dbReference type="NCBI Taxonomy" id="599839"/>
    <lineage>
        <taxon>Eukaryota</taxon>
        <taxon>Fungi</taxon>
        <taxon>Dikarya</taxon>
        <taxon>Basidiomycota</taxon>
        <taxon>Agaricomycotina</taxon>
        <taxon>Agaricomycetes</taxon>
        <taxon>Polyporales</taxon>
        <taxon>Fibroporiaceae</taxon>
        <taxon>Fibroporia</taxon>
    </lineage>
</organism>
<dbReference type="PANTHER" id="PTHR46052">
    <property type="entry name" value="PHOSDUCIN-LIKE PROTEIN"/>
    <property type="match status" value="1"/>
</dbReference>
<sequence>MVCSRLSVPLRKLFNPPSRSNSPVRSRSPSPSVAQWPSDDEDFEYDSDAERRRAIDQHLADSAGPTHDSIGMGPGRTGVKGVLRDHAEAAALARKQRAEEISALNRAMEKASLGGKTWGEEERERLLQAGKVSSLIDGAATHRGRFGHLMEVGVRSFVQAVEEDRSVWVVVHIYDSSLDRCAALDDKLSSLARVYPSVKFLHVRAGALGFASLKKSTPSTSGYPSRFPTTHDDDGDDPYGNESDEDDKGEDAGWEDDDVDTDVLPTMLVYRGGILEHNWVRVDWEAQTGIEHLLKRHDILRESEAKKVSTFAYDLSADDDDLDDGELVFGGSDDEV</sequence>
<evidence type="ECO:0000256" key="2">
    <source>
        <dbReference type="SAM" id="MobiDB-lite"/>
    </source>
</evidence>
<dbReference type="InParanoid" id="J4H361"/>
<dbReference type="GeneID" id="24097625"/>
<feature type="region of interest" description="Disordered" evidence="2">
    <location>
        <begin position="214"/>
        <end position="259"/>
    </location>
</feature>
<dbReference type="OrthoDB" id="70588at2759"/>
<evidence type="ECO:0000259" key="3">
    <source>
        <dbReference type="Pfam" id="PF02114"/>
    </source>
</evidence>
<dbReference type="EMBL" id="HE797090">
    <property type="protein sequence ID" value="CCM02714.1"/>
    <property type="molecule type" value="Genomic_DNA"/>
</dbReference>
<dbReference type="Proteomes" id="UP000006352">
    <property type="component" value="Unassembled WGS sequence"/>
</dbReference>
<gene>
    <name evidence="4" type="ORF">FIBRA_04820</name>
</gene>
<dbReference type="InterPro" id="IPR051499">
    <property type="entry name" value="Phosducin-like_reg"/>
</dbReference>
<keyword evidence="5" id="KW-1185">Reference proteome</keyword>
<comment type="similarity">
    <text evidence="1">Belongs to the phosducin family.</text>
</comment>
<dbReference type="InterPro" id="IPR024253">
    <property type="entry name" value="Phosducin_thioredoxin-like_dom"/>
</dbReference>
<dbReference type="AlphaFoldDB" id="J4H361"/>
<evidence type="ECO:0000313" key="4">
    <source>
        <dbReference type="EMBL" id="CCM02714.1"/>
    </source>
</evidence>
<dbReference type="RefSeq" id="XP_012181997.1">
    <property type="nucleotide sequence ID" value="XM_012326607.1"/>
</dbReference>
<reference evidence="4 5" key="1">
    <citation type="journal article" date="2012" name="Appl. Environ. Microbiol.">
        <title>Short-read sequencing for genomic analysis of the brown rot fungus Fibroporia radiculosa.</title>
        <authorList>
            <person name="Tang J.D."/>
            <person name="Perkins A.D."/>
            <person name="Sonstegard T.S."/>
            <person name="Schroeder S.G."/>
            <person name="Burgess S.C."/>
            <person name="Diehl S.V."/>
        </authorList>
    </citation>
    <scope>NUCLEOTIDE SEQUENCE [LARGE SCALE GENOMIC DNA]</scope>
    <source>
        <strain evidence="4 5">TFFH 294</strain>
    </source>
</reference>
<name>J4H361_9APHY</name>
<accession>J4H361</accession>
<dbReference type="SUPFAM" id="SSF52833">
    <property type="entry name" value="Thioredoxin-like"/>
    <property type="match status" value="1"/>
</dbReference>
<proteinExistence type="inferred from homology"/>
<feature type="region of interest" description="Disordered" evidence="2">
    <location>
        <begin position="1"/>
        <end position="46"/>
    </location>
</feature>
<protein>
    <recommendedName>
        <fullName evidence="3">Phosducin domain-containing protein</fullName>
    </recommendedName>
</protein>
<feature type="compositionally biased region" description="Acidic residues" evidence="2">
    <location>
        <begin position="233"/>
        <end position="259"/>
    </location>
</feature>
<feature type="region of interest" description="Disordered" evidence="2">
    <location>
        <begin position="58"/>
        <end position="80"/>
    </location>
</feature>
<evidence type="ECO:0000313" key="5">
    <source>
        <dbReference type="Proteomes" id="UP000006352"/>
    </source>
</evidence>
<feature type="domain" description="Phosducin" evidence="3">
    <location>
        <begin position="145"/>
        <end position="212"/>
    </location>
</feature>
<feature type="compositionally biased region" description="Polar residues" evidence="2">
    <location>
        <begin position="214"/>
        <end position="223"/>
    </location>
</feature>
<dbReference type="STRING" id="599839.J4H361"/>
<dbReference type="HOGENOM" id="CLU_059221_0_0_1"/>
<dbReference type="InterPro" id="IPR036249">
    <property type="entry name" value="Thioredoxin-like_sf"/>
</dbReference>
<feature type="compositionally biased region" description="Low complexity" evidence="2">
    <location>
        <begin position="15"/>
        <end position="33"/>
    </location>
</feature>
<dbReference type="PANTHER" id="PTHR46052:SF1">
    <property type="entry name" value="PHOSDUCIN-LIKE PROTEIN"/>
    <property type="match status" value="1"/>
</dbReference>